<keyword evidence="3" id="KW-1185">Reference proteome</keyword>
<accession>A0A1G9UMJ2</accession>
<dbReference type="InterPro" id="IPR036390">
    <property type="entry name" value="WH_DNA-bd_sf"/>
</dbReference>
<dbReference type="AlphaFoldDB" id="A0A1G9UMJ2"/>
<reference evidence="2 3" key="1">
    <citation type="submission" date="2016-10" db="EMBL/GenBank/DDBJ databases">
        <authorList>
            <person name="de Groot N.N."/>
        </authorList>
    </citation>
    <scope>NUCLEOTIDE SEQUENCE [LARGE SCALE GENOMIC DNA]</scope>
    <source>
        <strain evidence="2 3">CGMCC 1.5012</strain>
    </source>
</reference>
<dbReference type="PROSITE" id="PS50995">
    <property type="entry name" value="HTH_MARR_2"/>
    <property type="match status" value="1"/>
</dbReference>
<dbReference type="GO" id="GO:0006950">
    <property type="term" value="P:response to stress"/>
    <property type="evidence" value="ECO:0007669"/>
    <property type="project" value="TreeGrafter"/>
</dbReference>
<dbReference type="SMART" id="SM00347">
    <property type="entry name" value="HTH_MARR"/>
    <property type="match status" value="1"/>
</dbReference>
<evidence type="ECO:0000259" key="1">
    <source>
        <dbReference type="PROSITE" id="PS50995"/>
    </source>
</evidence>
<dbReference type="STRING" id="258515.SAMN05192585_10262"/>
<gene>
    <name evidence="2" type="ORF">SAMN05192585_10262</name>
</gene>
<dbReference type="InterPro" id="IPR000835">
    <property type="entry name" value="HTH_MarR-typ"/>
</dbReference>
<dbReference type="GO" id="GO:0003700">
    <property type="term" value="F:DNA-binding transcription factor activity"/>
    <property type="evidence" value="ECO:0007669"/>
    <property type="project" value="InterPro"/>
</dbReference>
<dbReference type="PANTHER" id="PTHR33164">
    <property type="entry name" value="TRANSCRIPTIONAL REGULATOR, MARR FAMILY"/>
    <property type="match status" value="1"/>
</dbReference>
<evidence type="ECO:0000313" key="2">
    <source>
        <dbReference type="EMBL" id="SDM61139.1"/>
    </source>
</evidence>
<dbReference type="Gene3D" id="1.10.10.10">
    <property type="entry name" value="Winged helix-like DNA-binding domain superfamily/Winged helix DNA-binding domain"/>
    <property type="match status" value="1"/>
</dbReference>
<dbReference type="SUPFAM" id="SSF46785">
    <property type="entry name" value="Winged helix' DNA-binding domain"/>
    <property type="match status" value="1"/>
</dbReference>
<name>A0A1G9UMJ2_9FIRM</name>
<dbReference type="InterPro" id="IPR039422">
    <property type="entry name" value="MarR/SlyA-like"/>
</dbReference>
<dbReference type="Proteomes" id="UP000199182">
    <property type="component" value="Unassembled WGS sequence"/>
</dbReference>
<dbReference type="OrthoDB" id="1644269at2"/>
<feature type="domain" description="HTH marR-type" evidence="1">
    <location>
        <begin position="2"/>
        <end position="138"/>
    </location>
</feature>
<protein>
    <submittedName>
        <fullName evidence="2">DNA-binding transcriptional regulator, MarR family</fullName>
    </submittedName>
</protein>
<dbReference type="InterPro" id="IPR036388">
    <property type="entry name" value="WH-like_DNA-bd_sf"/>
</dbReference>
<dbReference type="PANTHER" id="PTHR33164:SF43">
    <property type="entry name" value="HTH-TYPE TRANSCRIPTIONAL REPRESSOR YETL"/>
    <property type="match status" value="1"/>
</dbReference>
<dbReference type="EMBL" id="FNID01000002">
    <property type="protein sequence ID" value="SDM61139.1"/>
    <property type="molecule type" value="Genomic_DNA"/>
</dbReference>
<dbReference type="Pfam" id="PF12802">
    <property type="entry name" value="MarR_2"/>
    <property type="match status" value="1"/>
</dbReference>
<evidence type="ECO:0000313" key="3">
    <source>
        <dbReference type="Proteomes" id="UP000199182"/>
    </source>
</evidence>
<sequence>MKQFLIKQIFATVFSLNNKIQEESNKLSGKITLRQFMLMLAVEHIPSGERSYNMLAKKLGTTKQNAKQLVESLQRKQYVCIEPHATDKRAVNISLTPAGLQAALEFAEASDGFLNRAAEKFTTEELEQLWALLKRFYAFDGIEMDGFDNHEEETE</sequence>
<dbReference type="RefSeq" id="WP_092637552.1">
    <property type="nucleotide sequence ID" value="NZ_FNID01000002.1"/>
</dbReference>
<dbReference type="PRINTS" id="PR00598">
    <property type="entry name" value="HTHMARR"/>
</dbReference>
<dbReference type="GO" id="GO:0003677">
    <property type="term" value="F:DNA binding"/>
    <property type="evidence" value="ECO:0007669"/>
    <property type="project" value="UniProtKB-KW"/>
</dbReference>
<organism evidence="2 3">
    <name type="scientific">Acetanaerobacterium elongatum</name>
    <dbReference type="NCBI Taxonomy" id="258515"/>
    <lineage>
        <taxon>Bacteria</taxon>
        <taxon>Bacillati</taxon>
        <taxon>Bacillota</taxon>
        <taxon>Clostridia</taxon>
        <taxon>Eubacteriales</taxon>
        <taxon>Oscillospiraceae</taxon>
        <taxon>Acetanaerobacterium</taxon>
    </lineage>
</organism>
<proteinExistence type="predicted"/>
<keyword evidence="2" id="KW-0238">DNA-binding</keyword>